<dbReference type="AlphaFoldDB" id="A0AAJ7U550"/>
<evidence type="ECO:0000256" key="8">
    <source>
        <dbReference type="ARBA" id="ARBA00023136"/>
    </source>
</evidence>
<dbReference type="Pfam" id="PF22669">
    <property type="entry name" value="Exo_endo_phos2"/>
    <property type="match status" value="1"/>
</dbReference>
<dbReference type="InterPro" id="IPR048869">
    <property type="entry name" value="OCRL-1_2_ASH"/>
</dbReference>
<comment type="subcellular location">
    <subcellularLocation>
        <location evidence="2">Cytoplasmic vesicle</location>
        <location evidence="2">Phagosome membrane</location>
    </subcellularLocation>
    <subcellularLocation>
        <location evidence="1">Early endosome membrane</location>
    </subcellularLocation>
</comment>
<dbReference type="Proteomes" id="UP001318040">
    <property type="component" value="Chromosome 49"/>
</dbReference>
<evidence type="ECO:0000256" key="4">
    <source>
        <dbReference type="ARBA" id="ARBA00013044"/>
    </source>
</evidence>
<dbReference type="InterPro" id="IPR046985">
    <property type="entry name" value="IP5"/>
</dbReference>
<feature type="compositionally biased region" description="Pro residues" evidence="10">
    <location>
        <begin position="356"/>
        <end position="366"/>
    </location>
</feature>
<dbReference type="CDD" id="cd04380">
    <property type="entry name" value="RhoGAP_OCRL1"/>
    <property type="match status" value="1"/>
</dbReference>
<dbReference type="Pfam" id="PF21310">
    <property type="entry name" value="OCRL-like_ASH"/>
    <property type="match status" value="1"/>
</dbReference>
<dbReference type="InterPro" id="IPR036691">
    <property type="entry name" value="Endo/exonu/phosph_ase_sf"/>
</dbReference>
<proteinExistence type="inferred from homology"/>
<feature type="domain" description="Rho-GAP" evidence="11">
    <location>
        <begin position="884"/>
        <end position="1065"/>
    </location>
</feature>
<evidence type="ECO:0000256" key="7">
    <source>
        <dbReference type="ARBA" id="ARBA00023098"/>
    </source>
</evidence>
<evidence type="ECO:0000256" key="3">
    <source>
        <dbReference type="ARBA" id="ARBA00005910"/>
    </source>
</evidence>
<evidence type="ECO:0000259" key="11">
    <source>
        <dbReference type="PROSITE" id="PS50238"/>
    </source>
</evidence>
<keyword evidence="7" id="KW-0443">Lipid metabolism</keyword>
<dbReference type="PANTHER" id="PTHR11200:SF300">
    <property type="entry name" value="TYPE II INOSITOL 1,4,5-TRISPHOSPHATE 5-PHOSPHATASE"/>
    <property type="match status" value="1"/>
</dbReference>
<evidence type="ECO:0000256" key="10">
    <source>
        <dbReference type="SAM" id="MobiDB-lite"/>
    </source>
</evidence>
<dbReference type="SMART" id="SM00128">
    <property type="entry name" value="IPPc"/>
    <property type="match status" value="1"/>
</dbReference>
<dbReference type="CDD" id="cd09093">
    <property type="entry name" value="INPP5c_INPP5B"/>
    <property type="match status" value="1"/>
</dbReference>
<dbReference type="FunFam" id="1.10.555.10:FF:000012">
    <property type="entry name" value="Putative inositol polyphosphate 5-phosphatase OCRL-1"/>
    <property type="match status" value="1"/>
</dbReference>
<dbReference type="FunFam" id="2.60.40.10:FF:000132">
    <property type="entry name" value="Inositol polyphosphate 5-phosphatase OCRL-1 isoform b"/>
    <property type="match status" value="1"/>
</dbReference>
<dbReference type="GO" id="GO:0052745">
    <property type="term" value="F:inositol phosphate phosphatase activity"/>
    <property type="evidence" value="ECO:0007669"/>
    <property type="project" value="InterPro"/>
</dbReference>
<dbReference type="InterPro" id="IPR013783">
    <property type="entry name" value="Ig-like_fold"/>
</dbReference>
<dbReference type="Gene3D" id="2.60.40.10">
    <property type="entry name" value="Immunoglobulins"/>
    <property type="match status" value="1"/>
</dbReference>
<evidence type="ECO:0000256" key="2">
    <source>
        <dbReference type="ARBA" id="ARBA00004580"/>
    </source>
</evidence>
<dbReference type="FunFam" id="3.60.10.10:FF:000004">
    <property type="entry name" value="Type II inositol 1,4,5-trisphosphate 5-phosphatase"/>
    <property type="match status" value="1"/>
</dbReference>
<name>A0AAJ7U550_PETMA</name>
<keyword evidence="8" id="KW-0472">Membrane</keyword>
<dbReference type="Pfam" id="PF16776">
    <property type="entry name" value="INPP5B_PH"/>
    <property type="match status" value="1"/>
</dbReference>
<dbReference type="PANTHER" id="PTHR11200">
    <property type="entry name" value="INOSITOL 5-PHOSPHATASE"/>
    <property type="match status" value="1"/>
</dbReference>
<dbReference type="PROSITE" id="PS50238">
    <property type="entry name" value="RHOGAP"/>
    <property type="match status" value="1"/>
</dbReference>
<evidence type="ECO:0000256" key="9">
    <source>
        <dbReference type="ARBA" id="ARBA00023329"/>
    </source>
</evidence>
<evidence type="ECO:0000256" key="1">
    <source>
        <dbReference type="ARBA" id="ARBA00004146"/>
    </source>
</evidence>
<dbReference type="GO" id="GO:0004439">
    <property type="term" value="F:phosphatidylinositol-4,5-bisphosphate 5-phosphatase activity"/>
    <property type="evidence" value="ECO:0007669"/>
    <property type="project" value="UniProtKB-EC"/>
</dbReference>
<keyword evidence="12" id="KW-1185">Reference proteome</keyword>
<accession>A0AAJ7U550</accession>
<dbReference type="SUPFAM" id="SSF56219">
    <property type="entry name" value="DNase I-like"/>
    <property type="match status" value="1"/>
</dbReference>
<protein>
    <recommendedName>
        <fullName evidence="4">phosphoinositide 5-phosphatase</fullName>
        <ecNumber evidence="4">3.1.3.36</ecNumber>
    </recommendedName>
</protein>
<dbReference type="InterPro" id="IPR000198">
    <property type="entry name" value="RhoGAP_dom"/>
</dbReference>
<keyword evidence="6" id="KW-0378">Hydrolase</keyword>
<dbReference type="InterPro" id="IPR000300">
    <property type="entry name" value="IPPc"/>
</dbReference>
<dbReference type="InterPro" id="IPR037793">
    <property type="entry name" value="OCRL1/INPP5B_INPP5c"/>
</dbReference>
<dbReference type="Gene3D" id="2.30.29.110">
    <property type="match status" value="1"/>
</dbReference>
<dbReference type="Gene3D" id="3.60.10.10">
    <property type="entry name" value="Endonuclease/exonuclease/phosphatase"/>
    <property type="match status" value="1"/>
</dbReference>
<feature type="region of interest" description="Disordered" evidence="10">
    <location>
        <begin position="262"/>
        <end position="398"/>
    </location>
</feature>
<evidence type="ECO:0000313" key="12">
    <source>
        <dbReference type="Proteomes" id="UP001318040"/>
    </source>
</evidence>
<dbReference type="GO" id="GO:0031901">
    <property type="term" value="C:early endosome membrane"/>
    <property type="evidence" value="ECO:0007669"/>
    <property type="project" value="UniProtKB-SubCell"/>
</dbReference>
<keyword evidence="9" id="KW-0968">Cytoplasmic vesicle</keyword>
<dbReference type="GO" id="GO:0046856">
    <property type="term" value="P:phosphatidylinositol dephosphorylation"/>
    <property type="evidence" value="ECO:0007669"/>
    <property type="project" value="InterPro"/>
</dbReference>
<dbReference type="EC" id="3.1.3.36" evidence="4"/>
<dbReference type="Pfam" id="PF00620">
    <property type="entry name" value="RhoGAP"/>
    <property type="match status" value="1"/>
</dbReference>
<dbReference type="GO" id="GO:0007165">
    <property type="term" value="P:signal transduction"/>
    <property type="evidence" value="ECO:0007669"/>
    <property type="project" value="InterPro"/>
</dbReference>
<dbReference type="InterPro" id="IPR031896">
    <property type="entry name" value="INPP5B_PH_dom"/>
</dbReference>
<dbReference type="GO" id="GO:0030670">
    <property type="term" value="C:phagocytic vesicle membrane"/>
    <property type="evidence" value="ECO:0007669"/>
    <property type="project" value="UniProtKB-SubCell"/>
</dbReference>
<dbReference type="Gene3D" id="1.10.555.10">
    <property type="entry name" value="Rho GTPase activation protein"/>
    <property type="match status" value="1"/>
</dbReference>
<organism evidence="12 13">
    <name type="scientific">Petromyzon marinus</name>
    <name type="common">Sea lamprey</name>
    <dbReference type="NCBI Taxonomy" id="7757"/>
    <lineage>
        <taxon>Eukaryota</taxon>
        <taxon>Metazoa</taxon>
        <taxon>Chordata</taxon>
        <taxon>Craniata</taxon>
        <taxon>Vertebrata</taxon>
        <taxon>Cyclostomata</taxon>
        <taxon>Hyperoartia</taxon>
        <taxon>Petromyzontiformes</taxon>
        <taxon>Petromyzontidae</taxon>
        <taxon>Petromyzon</taxon>
    </lineage>
</organism>
<evidence type="ECO:0000256" key="5">
    <source>
        <dbReference type="ARBA" id="ARBA00022753"/>
    </source>
</evidence>
<reference evidence="13" key="1">
    <citation type="submission" date="2025-08" db="UniProtKB">
        <authorList>
            <consortium name="RefSeq"/>
        </authorList>
    </citation>
    <scope>IDENTIFICATION</scope>
    <source>
        <tissue evidence="13">Sperm</tissue>
    </source>
</reference>
<dbReference type="SUPFAM" id="SSF48350">
    <property type="entry name" value="GTPase activation domain, GAP"/>
    <property type="match status" value="1"/>
</dbReference>
<dbReference type="RefSeq" id="XP_032828467.1">
    <property type="nucleotide sequence ID" value="XM_032972576.1"/>
</dbReference>
<comment type="similarity">
    <text evidence="3">Belongs to the inositol 1,4,5-trisphosphate 5-phosphatase type II family.</text>
</comment>
<sequence length="1065" mass="115537">MELVKATLSGAARCLAATKASKLGGQVSHVCALVCSGDKHALFVYSLNHTLPGSKALRLEWLMPVDGSFSLSAEETGPRANRANTMKVSCSSGGEELVLEMPPNLDTETFLTETVKAIAARKQDSCASPVDGFLWAAPYRQKMACGAVAEADLLGLGCPPPPPPAPSHVASSAAAPLIIADNLMDLESLESVWSARRDATAKPADAPSLGGLSSVPASALRPWGQEADLLGLGSTLAEPHAGTHCGFDDNFADMLSASIGRGPGPGSLDNGAAGGGGGGAVASAPPRHRPVSSDPPPLTFDEDAFGTGPPPDPVARSAGTAEAPRPTSRKLPPPRPPKPLAAAAAAGEGGERRPPPRPPPPVPARPLPRGVGQITRQDSDGPAGPMSPLTTLRTLGPERMSVQREALIQEYMRRRAREFTTKCTLRFFIGTWNVNGQSPYNSTLKSWLSCDEEAPDVYYIGFQELDLSKEAFLFSDSPREKEWVQAVVSGLHCGASYKRVTLVRLVGMMLLVYAKAALCPHIQQVVTDTVGTGIMGRMGNKGGVGVSLMLHGTSVCVVNSHLAAHTDGCERRNEDFRDVCARMSFQRDDPARTLLGVSNHDALIWLGDLNYRINNLRADEVKHLINNCDYKKLQANDQLTQQQQKKAVFVDFRESELSFPPTYKYDPGTDNWDTSEKGRAPAWCDRVLWRGDGVVPRAYRSHPCLRTSDHKPVSAALDVTVNVIDQLRYGSVHDEVIRQLDRLENEFLPSVLLSCVEFSFPAVKFRQLRTETLLIRNDGQVPCTFEFVPKLNDTNYCKPWLSVKPNKGFIMKGEQVAVAIEVYVNQEMASLLGGGQGRCLDDILVLHLQDGRDHFLIITGSYTESCFGASLSTLCHSTQPLALVNTHDVGEQSSAQDIPKEMWILVNHLYRNALTQEDLFQQPGLTAEMEEIRDCLDTDIPDTLPGSNHSVAESLLMFLEALAEPVVSCELYGQCLDKAGSASQSSQVIQQLPRCHLNTFRYLMAFLRELLKHSEDNGVEPKLLATVFGGLLLRPPGKRRALSCLEKQKAADFIFNFLLEASSAD</sequence>
<evidence type="ECO:0000313" key="13">
    <source>
        <dbReference type="RefSeq" id="XP_032828467.1"/>
    </source>
</evidence>
<gene>
    <name evidence="13" type="primary">LOC116952895</name>
</gene>
<evidence type="ECO:0000256" key="6">
    <source>
        <dbReference type="ARBA" id="ARBA00022801"/>
    </source>
</evidence>
<keyword evidence="5" id="KW-0967">Endosome</keyword>
<dbReference type="InterPro" id="IPR008936">
    <property type="entry name" value="Rho_GTPase_activation_prot"/>
</dbReference>
<dbReference type="InterPro" id="IPR047078">
    <property type="entry name" value="RhoGAP_OCRL1"/>
</dbReference>
<dbReference type="SMART" id="SM00324">
    <property type="entry name" value="RhoGAP"/>
    <property type="match status" value="1"/>
</dbReference>
<dbReference type="KEGG" id="pmrn:116952895"/>